<dbReference type="AlphaFoldDB" id="A0A6G5QI29"/>
<sequence length="408" mass="45883">MKILDLNVKNIKIPVVFESQNSLSIVSLKLVFRASGVCSEQKSGVAKMSALMLNEGDKKLGWEGFAKELEKRAISLNVSAGFETFLIELNCLKEHFSFGVDMLTRVLKEPNFSDEILKKCQTITLGDIASNQNDNDYLAKCGLFEILYPKTNLSYPSIGTNESVKSINLDEIKAFFSKNLVLNNLFIVFGGDVKASELEILKSPLEILKEGVKNELTRLKTSQNEQLKEIVKPSEQAYIYFGSPYSVSDDERYKASVATFVLGESGFGSRLMEQIRVKRGLAYSAYAKNVLNLSHSQIFGYLQTKNESKDEAVGVVKDEFNKFIKSGISKNELEQAKKFLVGSLPLRLETLFRRLDIAYGEFYRGVKLGSFLDELEKIKGLKLNEINDFIASHDEISKLSFCILRDEI</sequence>
<feature type="domain" description="Peptidase M16 C-terminal" evidence="2">
    <location>
        <begin position="166"/>
        <end position="338"/>
    </location>
</feature>
<dbReference type="RefSeq" id="WP_171994069.1">
    <property type="nucleotide sequence ID" value="NZ_CP012542.1"/>
</dbReference>
<dbReference type="InterPro" id="IPR011765">
    <property type="entry name" value="Pept_M16_N"/>
</dbReference>
<dbReference type="PANTHER" id="PTHR11851:SF225">
    <property type="entry name" value="NON-PEPTIDASE HOMOLOG YMXG"/>
    <property type="match status" value="1"/>
</dbReference>
<dbReference type="PANTHER" id="PTHR11851">
    <property type="entry name" value="METALLOPROTEASE"/>
    <property type="match status" value="1"/>
</dbReference>
<evidence type="ECO:0000259" key="2">
    <source>
        <dbReference type="Pfam" id="PF05193"/>
    </source>
</evidence>
<evidence type="ECO:0000313" key="4">
    <source>
        <dbReference type="Proteomes" id="UP000503264"/>
    </source>
</evidence>
<dbReference type="EMBL" id="CP012542">
    <property type="protein sequence ID" value="QCD45282.1"/>
    <property type="molecule type" value="Genomic_DNA"/>
</dbReference>
<dbReference type="Pfam" id="PF05193">
    <property type="entry name" value="Peptidase_M16_C"/>
    <property type="match status" value="1"/>
</dbReference>
<dbReference type="GO" id="GO:0046872">
    <property type="term" value="F:metal ion binding"/>
    <property type="evidence" value="ECO:0007669"/>
    <property type="project" value="InterPro"/>
</dbReference>
<dbReference type="InterPro" id="IPR011249">
    <property type="entry name" value="Metalloenz_LuxS/M16"/>
</dbReference>
<evidence type="ECO:0000313" key="3">
    <source>
        <dbReference type="EMBL" id="QCD45282.1"/>
    </source>
</evidence>
<reference evidence="3 4" key="1">
    <citation type="submission" date="2016-07" db="EMBL/GenBank/DDBJ databases">
        <title>Comparative genomics of the Campylobacter concisus group.</title>
        <authorList>
            <person name="Miller W.G."/>
            <person name="Yee E."/>
            <person name="Chapman M.H."/>
            <person name="Huynh S."/>
            <person name="Bono J.L."/>
            <person name="On S.L.W."/>
            <person name="StLeger J."/>
            <person name="Foster G."/>
            <person name="Parker C.T."/>
        </authorList>
    </citation>
    <scope>NUCLEOTIDE SEQUENCE [LARGE SCALE GENOMIC DNA]</scope>
    <source>
        <strain evidence="3 4">CCUG 21559</strain>
    </source>
</reference>
<organism evidence="3 4">
    <name type="scientific">Campylobacter mucosalis CCUG 21559</name>
    <dbReference type="NCBI Taxonomy" id="1032067"/>
    <lineage>
        <taxon>Bacteria</taxon>
        <taxon>Pseudomonadati</taxon>
        <taxon>Campylobacterota</taxon>
        <taxon>Epsilonproteobacteria</taxon>
        <taxon>Campylobacterales</taxon>
        <taxon>Campylobacteraceae</taxon>
        <taxon>Campylobacter</taxon>
    </lineage>
</organism>
<dbReference type="InterPro" id="IPR007863">
    <property type="entry name" value="Peptidase_M16_C"/>
</dbReference>
<keyword evidence="4" id="KW-1185">Reference proteome</keyword>
<dbReference type="InterPro" id="IPR050361">
    <property type="entry name" value="MPP/UQCRC_Complex"/>
</dbReference>
<dbReference type="Proteomes" id="UP000503264">
    <property type="component" value="Chromosome"/>
</dbReference>
<gene>
    <name evidence="3" type="ORF">CMUC_1523</name>
</gene>
<feature type="domain" description="Peptidase M16 N-terminal" evidence="1">
    <location>
        <begin position="16"/>
        <end position="159"/>
    </location>
</feature>
<dbReference type="Gene3D" id="3.30.830.10">
    <property type="entry name" value="Metalloenzyme, LuxS/M16 peptidase-like"/>
    <property type="match status" value="2"/>
</dbReference>
<dbReference type="Pfam" id="PF00675">
    <property type="entry name" value="Peptidase_M16"/>
    <property type="match status" value="1"/>
</dbReference>
<evidence type="ECO:0000259" key="1">
    <source>
        <dbReference type="Pfam" id="PF00675"/>
    </source>
</evidence>
<proteinExistence type="predicted"/>
<accession>A0A6G5QI29</accession>
<protein>
    <submittedName>
        <fullName evidence="3">Peptidase, M16 family</fullName>
    </submittedName>
</protein>
<dbReference type="SUPFAM" id="SSF63411">
    <property type="entry name" value="LuxS/MPP-like metallohydrolase"/>
    <property type="match status" value="2"/>
</dbReference>
<name>A0A6G5QI29_9BACT</name>